<gene>
    <name evidence="2" type="ORF">SLS55_002561</name>
</gene>
<feature type="compositionally biased region" description="Acidic residues" evidence="1">
    <location>
        <begin position="227"/>
        <end position="250"/>
    </location>
</feature>
<dbReference type="EMBL" id="JAJVCZ030000002">
    <property type="protein sequence ID" value="KAL0263580.1"/>
    <property type="molecule type" value="Genomic_DNA"/>
</dbReference>
<dbReference type="InterPro" id="IPR034627">
    <property type="entry name" value="Irc6"/>
</dbReference>
<dbReference type="Gene3D" id="3.40.50.11960">
    <property type="match status" value="1"/>
</dbReference>
<dbReference type="PANTHER" id="PTHR28043:SF1">
    <property type="entry name" value="INCREASED RECOMBINATION CENTERS PROTEIN 6"/>
    <property type="match status" value="1"/>
</dbReference>
<organism evidence="2 3">
    <name type="scientific">Diplodia seriata</name>
    <dbReference type="NCBI Taxonomy" id="420778"/>
    <lineage>
        <taxon>Eukaryota</taxon>
        <taxon>Fungi</taxon>
        <taxon>Dikarya</taxon>
        <taxon>Ascomycota</taxon>
        <taxon>Pezizomycotina</taxon>
        <taxon>Dothideomycetes</taxon>
        <taxon>Dothideomycetes incertae sedis</taxon>
        <taxon>Botryosphaeriales</taxon>
        <taxon>Botryosphaeriaceae</taxon>
        <taxon>Diplodia</taxon>
    </lineage>
</organism>
<dbReference type="PANTHER" id="PTHR28043">
    <property type="entry name" value="INCREASED RECOMBINATION CENTERS PROTEIN 6"/>
    <property type="match status" value="1"/>
</dbReference>
<dbReference type="Pfam" id="PF10199">
    <property type="entry name" value="Adaptin_binding"/>
    <property type="match status" value="1"/>
</dbReference>
<feature type="region of interest" description="Disordered" evidence="1">
    <location>
        <begin position="1"/>
        <end position="46"/>
    </location>
</feature>
<evidence type="ECO:0000256" key="1">
    <source>
        <dbReference type="SAM" id="MobiDB-lite"/>
    </source>
</evidence>
<proteinExistence type="predicted"/>
<evidence type="ECO:0000313" key="2">
    <source>
        <dbReference type="EMBL" id="KAL0263580.1"/>
    </source>
</evidence>
<comment type="caution">
    <text evidence="2">The sequence shown here is derived from an EMBL/GenBank/DDBJ whole genome shotgun (WGS) entry which is preliminary data.</text>
</comment>
<evidence type="ECO:0000313" key="3">
    <source>
        <dbReference type="Proteomes" id="UP001430584"/>
    </source>
</evidence>
<dbReference type="GeneID" id="92006646"/>
<keyword evidence="3" id="KW-1185">Reference proteome</keyword>
<accession>A0ABR3CTM8</accession>
<name>A0ABR3CTM8_9PEZI</name>
<dbReference type="RefSeq" id="XP_066636609.1">
    <property type="nucleotide sequence ID" value="XM_066774042.1"/>
</dbReference>
<reference evidence="2 3" key="1">
    <citation type="submission" date="2024-02" db="EMBL/GenBank/DDBJ databases">
        <title>De novo assembly and annotation of 12 fungi associated with fruit tree decline syndrome in Ontario, Canada.</title>
        <authorList>
            <person name="Sulman M."/>
            <person name="Ellouze W."/>
            <person name="Ilyukhin E."/>
        </authorList>
    </citation>
    <scope>NUCLEOTIDE SEQUENCE [LARGE SCALE GENOMIC DNA]</scope>
    <source>
        <strain evidence="2 3">FDS-637</strain>
    </source>
</reference>
<sequence length="361" mass="38682">MLVPYINGTTNKKKKTDLTTTAPPPPRPTPTDDDAEAEAANTTTTTTAGLTHAWTLTTPYYTATIPIWIDEIAALDAWRADFCGPEAREVVAAVGAWVYVFRKPSPSSPLSLDKNAEDEREQVLRTMDGIRKVVESGAGLGWDGVCLAVAVRGRAAGLVGTSEAVVEGQAAAAAAGGDGGWGVEEWEDAARERGFEYVDAEAKGRNEFGEMQGMARVREALEANEWEGDDGAGLSDFEDLEGGEEGSGDEDWSKTFAAEEAEMGMELLGLKTELNGGGDDADGEDQAAQVDELERMMSKLSGIKGEYLPLFAGEGPVLISLGCRPSCWYARGTEEEVRREGCERPNEVSLILSRGLFTLIM</sequence>
<feature type="region of interest" description="Disordered" evidence="1">
    <location>
        <begin position="227"/>
        <end position="251"/>
    </location>
</feature>
<dbReference type="Proteomes" id="UP001430584">
    <property type="component" value="Unassembled WGS sequence"/>
</dbReference>
<protein>
    <submittedName>
        <fullName evidence="2">Uncharacterized protein</fullName>
    </submittedName>
</protein>